<dbReference type="Proteomes" id="UP001497522">
    <property type="component" value="Chromosome 4"/>
</dbReference>
<feature type="region of interest" description="Disordered" evidence="1">
    <location>
        <begin position="1"/>
        <end position="27"/>
    </location>
</feature>
<dbReference type="PANTHER" id="PTHR33872">
    <property type="entry name" value="DNA POLYMERASE EPSILON CATALYTIC SUBUNIT A"/>
    <property type="match status" value="1"/>
</dbReference>
<dbReference type="EMBL" id="OZ023705">
    <property type="protein sequence ID" value="CAK9875128.1"/>
    <property type="molecule type" value="Genomic_DNA"/>
</dbReference>
<evidence type="ECO:0000313" key="2">
    <source>
        <dbReference type="EMBL" id="CAK9875128.1"/>
    </source>
</evidence>
<evidence type="ECO:0000256" key="1">
    <source>
        <dbReference type="SAM" id="MobiDB-lite"/>
    </source>
</evidence>
<name>A0ABP1BHS4_9BRYO</name>
<protein>
    <submittedName>
        <fullName evidence="2">Uncharacterized protein</fullName>
    </submittedName>
</protein>
<organism evidence="2 3">
    <name type="scientific">Sphagnum jensenii</name>
    <dbReference type="NCBI Taxonomy" id="128206"/>
    <lineage>
        <taxon>Eukaryota</taxon>
        <taxon>Viridiplantae</taxon>
        <taxon>Streptophyta</taxon>
        <taxon>Embryophyta</taxon>
        <taxon>Bryophyta</taxon>
        <taxon>Sphagnophytina</taxon>
        <taxon>Sphagnopsida</taxon>
        <taxon>Sphagnales</taxon>
        <taxon>Sphagnaceae</taxon>
        <taxon>Sphagnum</taxon>
    </lineage>
</organism>
<accession>A0ABP1BHS4</accession>
<evidence type="ECO:0000313" key="3">
    <source>
        <dbReference type="Proteomes" id="UP001497522"/>
    </source>
</evidence>
<reference evidence="2" key="1">
    <citation type="submission" date="2024-03" db="EMBL/GenBank/DDBJ databases">
        <authorList>
            <consortium name="ELIXIR-Norway"/>
            <consortium name="Elixir Norway"/>
        </authorList>
    </citation>
    <scope>NUCLEOTIDE SEQUENCE</scope>
</reference>
<keyword evidence="3" id="KW-1185">Reference proteome</keyword>
<dbReference type="PANTHER" id="PTHR33872:SF2">
    <property type="entry name" value="DNA POLYMERASE EPSILON CATALYTIC SUBUNIT A"/>
    <property type="match status" value="1"/>
</dbReference>
<gene>
    <name evidence="2" type="ORF">CSSPJE1EN2_LOCUS17377</name>
</gene>
<proteinExistence type="predicted"/>
<sequence>MGSLMSGWDSHPLDDHKVTKRSNSSLTKDEISAFWRSRQKAMEEHLKEAAAQKALAATMTQQSGGGSSLSAALPIEVPKQALEEVQQPTASSPDWYVTTKPSASKLAQRSYMWTRSNWAFLNFPPEMLLKDSRDRYTPQFDVAAKASNLHQMYSNPSSFSTTL</sequence>